<feature type="compositionally biased region" description="Polar residues" evidence="1">
    <location>
        <begin position="350"/>
        <end position="363"/>
    </location>
</feature>
<organism evidence="4 5">
    <name type="scientific">Macrostomum lignano</name>
    <dbReference type="NCBI Taxonomy" id="282301"/>
    <lineage>
        <taxon>Eukaryota</taxon>
        <taxon>Metazoa</taxon>
        <taxon>Spiralia</taxon>
        <taxon>Lophotrochozoa</taxon>
        <taxon>Platyhelminthes</taxon>
        <taxon>Rhabditophora</taxon>
        <taxon>Macrostomorpha</taxon>
        <taxon>Macrostomida</taxon>
        <taxon>Macrostomidae</taxon>
        <taxon>Macrostomum</taxon>
    </lineage>
</organism>
<feature type="compositionally biased region" description="Acidic residues" evidence="1">
    <location>
        <begin position="280"/>
        <end position="297"/>
    </location>
</feature>
<dbReference type="Proteomes" id="UP000215902">
    <property type="component" value="Unassembled WGS sequence"/>
</dbReference>
<dbReference type="EMBL" id="NIVC01002056">
    <property type="protein sequence ID" value="PAA61233.1"/>
    <property type="molecule type" value="Genomic_DNA"/>
</dbReference>
<evidence type="ECO:0000313" key="4">
    <source>
        <dbReference type="EMBL" id="PAA69602.1"/>
    </source>
</evidence>
<feature type="region of interest" description="Disordered" evidence="1">
    <location>
        <begin position="213"/>
        <end position="267"/>
    </location>
</feature>
<keyword evidence="2" id="KW-1133">Transmembrane helix</keyword>
<sequence>MLNGRGQLSLSSPKRDSWSSSGDTSYYDARDQLTGDELEADEANAGRYNAALSVVDTSQDLQNAHDRATAYYDNTAYLHDNGPVATKSLASSDGTLKGTFYKKKKMFQRNKKNQLPAHLRAETNIDSTTTGGEDESAAPGVEVEETDDDFGFKFRPSIPPPRPLLQSAPSVGLTLEDTLSMKRSDRPATAAHPVGFPNGGAEIRSSGILLETNIDSELDDNSSIPSSYYPDQMKRPEQQSQQQLQSSHHDGQPGISQPYVRPPPAVVPMVPFHFNTAVREEDEDTDATAAVEDDDENSSGTTPAGFHEEVPRMASGSGWSPYSPVSPSGTVIENGVPQHKFAPSPFKSPAATSMTKSAQSQAGRSPHQYPGPAPPRMMARLDTDFEVSSDEMDFTETTPGDMAILEYSRALEEAERMRHIAGGNYVFAKPPASQLTNSVPDFLNYSGRYASNITGSVGIRAKSMNTLTASRSSLRSSGVSGKELLTPGRARRASLRRSRLGLEPGGGVYTIPVFDDSNPTLVSGNSQTNFAGPRHLPGEFDEPTVPEVQHHGPVRSSKQMSCLERCDNVCCPNTPRRLLVRYLLIAGICVCCVLLGVAVAVIVISTRPKTDNTSGA</sequence>
<dbReference type="AlphaFoldDB" id="A0A267F9B9"/>
<accession>A0A267F9B9</accession>
<keyword evidence="5" id="KW-1185">Reference proteome</keyword>
<feature type="region of interest" description="Disordered" evidence="1">
    <location>
        <begin position="279"/>
        <end position="376"/>
    </location>
</feature>
<protein>
    <submittedName>
        <fullName evidence="4">Uncharacterized protein</fullName>
    </submittedName>
</protein>
<comment type="caution">
    <text evidence="4">The sequence shown here is derived from an EMBL/GenBank/DDBJ whole genome shotgun (WGS) entry which is preliminary data.</text>
</comment>
<evidence type="ECO:0000256" key="2">
    <source>
        <dbReference type="SAM" id="Phobius"/>
    </source>
</evidence>
<reference evidence="4 5" key="1">
    <citation type="submission" date="2017-06" db="EMBL/GenBank/DDBJ databases">
        <title>A platform for efficient transgenesis in Macrostomum lignano, a flatworm model organism for stem cell research.</title>
        <authorList>
            <person name="Berezikov E."/>
        </authorList>
    </citation>
    <scope>NUCLEOTIDE SEQUENCE [LARGE SCALE GENOMIC DNA]</scope>
    <source>
        <strain evidence="4">DV1</strain>
        <tissue evidence="4">Whole organism</tissue>
    </source>
</reference>
<feature type="region of interest" description="Disordered" evidence="1">
    <location>
        <begin position="116"/>
        <end position="139"/>
    </location>
</feature>
<feature type="compositionally biased region" description="Polar residues" evidence="1">
    <location>
        <begin position="1"/>
        <end position="24"/>
    </location>
</feature>
<keyword evidence="2" id="KW-0472">Membrane</keyword>
<dbReference type="EMBL" id="NIVC01001308">
    <property type="protein sequence ID" value="PAA69602.1"/>
    <property type="molecule type" value="Genomic_DNA"/>
</dbReference>
<name>A0A267F9B9_9PLAT</name>
<evidence type="ECO:0000256" key="1">
    <source>
        <dbReference type="SAM" id="MobiDB-lite"/>
    </source>
</evidence>
<evidence type="ECO:0000313" key="5">
    <source>
        <dbReference type="Proteomes" id="UP000215902"/>
    </source>
</evidence>
<keyword evidence="2" id="KW-0812">Transmembrane</keyword>
<gene>
    <name evidence="4" type="ORF">BOX15_Mlig024400g1</name>
    <name evidence="3" type="ORF">BOX15_Mlig024400g2</name>
</gene>
<feature type="region of interest" description="Disordered" evidence="1">
    <location>
        <begin position="535"/>
        <end position="554"/>
    </location>
</feature>
<feature type="compositionally biased region" description="Polar residues" evidence="1">
    <location>
        <begin position="317"/>
        <end position="331"/>
    </location>
</feature>
<feature type="transmembrane region" description="Helical" evidence="2">
    <location>
        <begin position="579"/>
        <end position="604"/>
    </location>
</feature>
<evidence type="ECO:0000313" key="3">
    <source>
        <dbReference type="EMBL" id="PAA61233.1"/>
    </source>
</evidence>
<proteinExistence type="predicted"/>
<feature type="region of interest" description="Disordered" evidence="1">
    <location>
        <begin position="1"/>
        <end position="36"/>
    </location>
</feature>